<reference evidence="8 9" key="1">
    <citation type="journal article" date="2020" name="ISME J.">
        <title>Uncovering the hidden diversity of litter-decomposition mechanisms in mushroom-forming fungi.</title>
        <authorList>
            <person name="Floudas D."/>
            <person name="Bentzer J."/>
            <person name="Ahren D."/>
            <person name="Johansson T."/>
            <person name="Persson P."/>
            <person name="Tunlid A."/>
        </authorList>
    </citation>
    <scope>NUCLEOTIDE SEQUENCE [LARGE SCALE GENOMIC DNA]</scope>
    <source>
        <strain evidence="8 9">CBS 101986</strain>
    </source>
</reference>
<dbReference type="SMART" id="SM00906">
    <property type="entry name" value="Fungal_trans"/>
    <property type="match status" value="1"/>
</dbReference>
<feature type="compositionally biased region" description="Polar residues" evidence="6">
    <location>
        <begin position="87"/>
        <end position="121"/>
    </location>
</feature>
<feature type="compositionally biased region" description="Polar residues" evidence="6">
    <location>
        <begin position="274"/>
        <end position="287"/>
    </location>
</feature>
<keyword evidence="3" id="KW-0238">DNA-binding</keyword>
<dbReference type="GO" id="GO:0006351">
    <property type="term" value="P:DNA-templated transcription"/>
    <property type="evidence" value="ECO:0007669"/>
    <property type="project" value="InterPro"/>
</dbReference>
<dbReference type="Pfam" id="PF04082">
    <property type="entry name" value="Fungal_trans"/>
    <property type="match status" value="1"/>
</dbReference>
<dbReference type="GO" id="GO:0000976">
    <property type="term" value="F:transcription cis-regulatory region binding"/>
    <property type="evidence" value="ECO:0007669"/>
    <property type="project" value="TreeGrafter"/>
</dbReference>
<evidence type="ECO:0000313" key="8">
    <source>
        <dbReference type="EMBL" id="KAF5312648.1"/>
    </source>
</evidence>
<evidence type="ECO:0000256" key="4">
    <source>
        <dbReference type="ARBA" id="ARBA00023163"/>
    </source>
</evidence>
<feature type="compositionally biased region" description="Basic residues" evidence="6">
    <location>
        <begin position="290"/>
        <end position="299"/>
    </location>
</feature>
<accession>A0A8H5AXF8</accession>
<feature type="domain" description="Xylanolytic transcriptional activator regulatory" evidence="7">
    <location>
        <begin position="416"/>
        <end position="504"/>
    </location>
</feature>
<feature type="compositionally biased region" description="Low complexity" evidence="6">
    <location>
        <begin position="758"/>
        <end position="773"/>
    </location>
</feature>
<dbReference type="CDD" id="cd12148">
    <property type="entry name" value="fungal_TF_MHR"/>
    <property type="match status" value="1"/>
</dbReference>
<evidence type="ECO:0000256" key="2">
    <source>
        <dbReference type="ARBA" id="ARBA00023015"/>
    </source>
</evidence>
<feature type="compositionally biased region" description="Low complexity" evidence="6">
    <location>
        <begin position="220"/>
        <end position="231"/>
    </location>
</feature>
<sequence length="877" mass="98184">MRCEGADNPPCKRCRNAGLDCLFEKPSREATLTGEAGLERIRSLESHVAEIRSTQTAMANSIADLVHQLRSSGLAGRSPPTIPPSSFHPSPSVNSPSASTPTVTHQHASPVQNSFFTSPHAGSSGHHHQRPSMSDTLYANTGLHAQPMPPEDVQSPHNSVTYGSNHQGGQNYDIHATSMPPPFSSATSMGPPQGGTSAMRHSAIPLANNHNGTTRSKRQAPSSSNATSAHSSDMEDDEGTDLPAYGLVAPWEVLRNLAETAPERAAKELAEGSIESTSRTRTPSPERQTQRRHKKRRVTKVPPSIIFSDAVTKGIITEAEAQELFKIFYDGCSTFLPVFDPEKDTFDALHERSPFAVNSICMVAARVRDGGGKMSEVHRRLLEEVQSISSATLFTPVVRTEAIQSMILVSGWSDNGWLSGGHAVRMAMEFSLHRAWPRLLKKMNNARSKAELKDKDNQDLVIACRTWFCLYLFEHQLSYGTGRPAVLKNDESIKDCRYLLNHPFAIEDDMRLVSTVELVAIRERVHNFLSPLEGPIKPEHYEELNRADIDFRNWYATWDEAFSRKYENAAFYRQSLQIQHLHAELFHNASALRNILSPEDVAEMGEHQRRLALRSIDIARKGLDITLTSPAYRKGMTYAVHYTHATATFAASFLLRLARLFPNQCNMDEVRDQVERLASLMSEIPGKRYALTLQLMLKRSKRKQNQSRSPKVSRTKRQSTGMSVDQPAEDITSAPGDQQQSQSHDGEQQQPPQHTEELPQSQHQQPQQQQMLQHHPPMDQFGTAYEAPAYSMQDNRMHASHPQAASIMPEHYAHQLHHPAFTADQIWRDVEQQNTQNGLEQTWISDQTLGGQSFSQHGMDAFMIPTEYLPVIPQQIW</sequence>
<dbReference type="AlphaFoldDB" id="A0A8H5AXF8"/>
<dbReference type="InterPro" id="IPR007219">
    <property type="entry name" value="XnlR_reg_dom"/>
</dbReference>
<dbReference type="OrthoDB" id="4454541at2759"/>
<dbReference type="Gene3D" id="4.10.240.10">
    <property type="entry name" value="Zn(2)-C6 fungal-type DNA-binding domain"/>
    <property type="match status" value="1"/>
</dbReference>
<name>A0A8H5AXF8_9AGAR</name>
<organism evidence="8 9">
    <name type="scientific">Psilocybe cf. subviscida</name>
    <dbReference type="NCBI Taxonomy" id="2480587"/>
    <lineage>
        <taxon>Eukaryota</taxon>
        <taxon>Fungi</taxon>
        <taxon>Dikarya</taxon>
        <taxon>Basidiomycota</taxon>
        <taxon>Agaricomycotina</taxon>
        <taxon>Agaricomycetes</taxon>
        <taxon>Agaricomycetidae</taxon>
        <taxon>Agaricales</taxon>
        <taxon>Agaricineae</taxon>
        <taxon>Strophariaceae</taxon>
        <taxon>Psilocybe</taxon>
    </lineage>
</organism>
<feature type="region of interest" description="Disordered" evidence="6">
    <location>
        <begin position="72"/>
        <end position="243"/>
    </location>
</feature>
<evidence type="ECO:0000256" key="5">
    <source>
        <dbReference type="ARBA" id="ARBA00023242"/>
    </source>
</evidence>
<keyword evidence="9" id="KW-1185">Reference proteome</keyword>
<evidence type="ECO:0000256" key="3">
    <source>
        <dbReference type="ARBA" id="ARBA00023125"/>
    </source>
</evidence>
<dbReference type="GO" id="GO:0008270">
    <property type="term" value="F:zinc ion binding"/>
    <property type="evidence" value="ECO:0007669"/>
    <property type="project" value="InterPro"/>
</dbReference>
<evidence type="ECO:0000313" key="9">
    <source>
        <dbReference type="Proteomes" id="UP000567179"/>
    </source>
</evidence>
<dbReference type="PANTHER" id="PTHR31845:SF17">
    <property type="entry name" value="ZN(II)2CYS6 TRANSCRIPTION FACTOR (EUROFUNG)"/>
    <property type="match status" value="1"/>
</dbReference>
<evidence type="ECO:0000259" key="7">
    <source>
        <dbReference type="SMART" id="SM00906"/>
    </source>
</evidence>
<evidence type="ECO:0000256" key="6">
    <source>
        <dbReference type="SAM" id="MobiDB-lite"/>
    </source>
</evidence>
<dbReference type="Proteomes" id="UP000567179">
    <property type="component" value="Unassembled WGS sequence"/>
</dbReference>
<dbReference type="InterPro" id="IPR036864">
    <property type="entry name" value="Zn2-C6_fun-type_DNA-bd_sf"/>
</dbReference>
<feature type="compositionally biased region" description="Basic residues" evidence="6">
    <location>
        <begin position="699"/>
        <end position="717"/>
    </location>
</feature>
<keyword evidence="5" id="KW-0539">Nucleus</keyword>
<dbReference type="EMBL" id="JAACJJ010000056">
    <property type="protein sequence ID" value="KAF5312648.1"/>
    <property type="molecule type" value="Genomic_DNA"/>
</dbReference>
<protein>
    <recommendedName>
        <fullName evidence="7">Xylanolytic transcriptional activator regulatory domain-containing protein</fullName>
    </recommendedName>
</protein>
<proteinExistence type="predicted"/>
<gene>
    <name evidence="8" type="ORF">D9619_002889</name>
</gene>
<comment type="subcellular location">
    <subcellularLocation>
        <location evidence="1">Nucleus</location>
    </subcellularLocation>
</comment>
<feature type="compositionally biased region" description="Polar residues" evidence="6">
    <location>
        <begin position="155"/>
        <end position="170"/>
    </location>
</feature>
<keyword evidence="4" id="KW-0804">Transcription</keyword>
<dbReference type="PANTHER" id="PTHR31845">
    <property type="entry name" value="FINGER DOMAIN PROTEIN, PUTATIVE-RELATED"/>
    <property type="match status" value="1"/>
</dbReference>
<evidence type="ECO:0000256" key="1">
    <source>
        <dbReference type="ARBA" id="ARBA00004123"/>
    </source>
</evidence>
<dbReference type="GO" id="GO:0005634">
    <property type="term" value="C:nucleus"/>
    <property type="evidence" value="ECO:0007669"/>
    <property type="project" value="UniProtKB-SubCell"/>
</dbReference>
<feature type="region of interest" description="Disordered" evidence="6">
    <location>
        <begin position="265"/>
        <end position="299"/>
    </location>
</feature>
<feature type="region of interest" description="Disordered" evidence="6">
    <location>
        <begin position="699"/>
        <end position="773"/>
    </location>
</feature>
<dbReference type="GO" id="GO:0000981">
    <property type="term" value="F:DNA-binding transcription factor activity, RNA polymerase II-specific"/>
    <property type="evidence" value="ECO:0007669"/>
    <property type="project" value="InterPro"/>
</dbReference>
<dbReference type="InterPro" id="IPR051089">
    <property type="entry name" value="prtT"/>
</dbReference>
<comment type="caution">
    <text evidence="8">The sequence shown here is derived from an EMBL/GenBank/DDBJ whole genome shotgun (WGS) entry which is preliminary data.</text>
</comment>
<keyword evidence="2" id="KW-0805">Transcription regulation</keyword>
<feature type="compositionally biased region" description="Polar residues" evidence="6">
    <location>
        <begin position="184"/>
        <end position="196"/>
    </location>
</feature>